<keyword evidence="1" id="KW-0238">DNA-binding</keyword>
<dbReference type="EMBL" id="JAEUXJ010000034">
    <property type="protein sequence ID" value="MBL6459325.1"/>
    <property type="molecule type" value="Genomic_DNA"/>
</dbReference>
<gene>
    <name evidence="4" type="ORF">JMJ55_28810</name>
</gene>
<dbReference type="InterPro" id="IPR013762">
    <property type="entry name" value="Integrase-like_cat_sf"/>
</dbReference>
<evidence type="ECO:0000313" key="4">
    <source>
        <dbReference type="EMBL" id="MBL6459325.1"/>
    </source>
</evidence>
<evidence type="ECO:0000256" key="1">
    <source>
        <dbReference type="ARBA" id="ARBA00023125"/>
    </source>
</evidence>
<dbReference type="Gene3D" id="1.10.443.10">
    <property type="entry name" value="Intergrase catalytic core"/>
    <property type="match status" value="1"/>
</dbReference>
<keyword evidence="5" id="KW-1185">Reference proteome</keyword>
<dbReference type="InterPro" id="IPR046668">
    <property type="entry name" value="DUF6538"/>
</dbReference>
<name>A0ABS1VCC0_9PROT</name>
<dbReference type="SUPFAM" id="SSF56349">
    <property type="entry name" value="DNA breaking-rejoining enzymes"/>
    <property type="match status" value="1"/>
</dbReference>
<evidence type="ECO:0000256" key="2">
    <source>
        <dbReference type="ARBA" id="ARBA00023172"/>
    </source>
</evidence>
<feature type="domain" description="DUF6538" evidence="3">
    <location>
        <begin position="2"/>
        <end position="45"/>
    </location>
</feature>
<evidence type="ECO:0000313" key="5">
    <source>
        <dbReference type="Proteomes" id="UP000606490"/>
    </source>
</evidence>
<dbReference type="Gene3D" id="1.10.150.130">
    <property type="match status" value="1"/>
</dbReference>
<organism evidence="4 5">
    <name type="scientific">Belnapia mucosa</name>
    <dbReference type="NCBI Taxonomy" id="2804532"/>
    <lineage>
        <taxon>Bacteria</taxon>
        <taxon>Pseudomonadati</taxon>
        <taxon>Pseudomonadota</taxon>
        <taxon>Alphaproteobacteria</taxon>
        <taxon>Acetobacterales</taxon>
        <taxon>Roseomonadaceae</taxon>
        <taxon>Belnapia</taxon>
    </lineage>
</organism>
<evidence type="ECO:0000259" key="3">
    <source>
        <dbReference type="Pfam" id="PF20172"/>
    </source>
</evidence>
<dbReference type="InterPro" id="IPR011010">
    <property type="entry name" value="DNA_brk_join_enz"/>
</dbReference>
<comment type="caution">
    <text evidence="4">The sequence shown here is derived from an EMBL/GenBank/DDBJ whole genome shotgun (WGS) entry which is preliminary data.</text>
</comment>
<reference evidence="4 5" key="1">
    <citation type="submission" date="2021-01" db="EMBL/GenBank/DDBJ databases">
        <title>Belnapia mucosa sp. nov. and Belnapia arida sp. nov., isolated from the Tabernas Desert (Almeria, Spain).</title>
        <authorList>
            <person name="Molina-Menor E."/>
            <person name="Vidal-Verdu A."/>
            <person name="Calonge A."/>
            <person name="Satari L."/>
            <person name="Pereto Magraner J."/>
            <person name="Porcar Miralles M."/>
        </authorList>
    </citation>
    <scope>NUCLEOTIDE SEQUENCE [LARGE SCALE GENOMIC DNA]</scope>
    <source>
        <strain evidence="4 5">T6</strain>
    </source>
</reference>
<dbReference type="InterPro" id="IPR010998">
    <property type="entry name" value="Integrase_recombinase_N"/>
</dbReference>
<proteinExistence type="predicted"/>
<accession>A0ABS1VCC0</accession>
<keyword evidence="2" id="KW-0233">DNA recombination</keyword>
<protein>
    <recommendedName>
        <fullName evidence="3">DUF6538 domain-containing protein</fullName>
    </recommendedName>
</protein>
<dbReference type="Proteomes" id="UP000606490">
    <property type="component" value="Unassembled WGS sequence"/>
</dbReference>
<sequence>MPAALRAVVGKREWEVSLGTRDPKEAIERATAALDQIAAWHAVARAKHAGELARLSQRQIDALCAEWLRDAVQAYGDDPRIGGDWSDYLGALADQVPFEDPETNTRGAYEPDEKALSEADRMLHGRGIAAHPATVRLTAIRLFETRCDFGAIMLRRSQGDWSDDAVVAAIPDFQPPAPPGVLATPPSAPEPALQASLPAADLLAAWAAERQPARATLRKYVTSFAQLARVLGFDDVRRIQEDDVVAFKAARLREGRDPGTVADDVLACGAVCKWASKNRLLPSNPFAGLAPQISRRGPSSRDGYANDEAKRILLAARGETGWQRWLPWLLCFTGARISKLVELHRGDVRQDGGVWVLDIRPTAERAGKNDTFQRLIPVHPSLAQEGFLQYVQTLPAAPAGPLFPDLPVAADGTRTGTATVVHRRWLRGKVGIMDPRKAPAHSWRHRMEDELRKVRALPEVVDAITGRHNPRNAGAGYGRGFRGMPDEVLKELSKIPAPL</sequence>
<dbReference type="Pfam" id="PF20172">
    <property type="entry name" value="DUF6538"/>
    <property type="match status" value="1"/>
</dbReference>